<dbReference type="Proteomes" id="UP000178911">
    <property type="component" value="Unassembled WGS sequence"/>
</dbReference>
<protein>
    <submittedName>
        <fullName evidence="1">Uncharacterized protein</fullName>
    </submittedName>
</protein>
<accession>A0A1F8GGS3</accession>
<evidence type="ECO:0000313" key="1">
    <source>
        <dbReference type="EMBL" id="OGN23918.1"/>
    </source>
</evidence>
<gene>
    <name evidence="1" type="ORF">A3A13_02410</name>
</gene>
<name>A0A1F8GGS3_9BACT</name>
<reference evidence="1 2" key="1">
    <citation type="journal article" date="2016" name="Nat. Commun.">
        <title>Thousands of microbial genomes shed light on interconnected biogeochemical processes in an aquifer system.</title>
        <authorList>
            <person name="Anantharaman K."/>
            <person name="Brown C.T."/>
            <person name="Hug L.A."/>
            <person name="Sharon I."/>
            <person name="Castelle C.J."/>
            <person name="Probst A.J."/>
            <person name="Thomas B.C."/>
            <person name="Singh A."/>
            <person name="Wilkins M.J."/>
            <person name="Karaoz U."/>
            <person name="Brodie E.L."/>
            <person name="Williams K.H."/>
            <person name="Hubbard S.S."/>
            <person name="Banfield J.F."/>
        </authorList>
    </citation>
    <scope>NUCLEOTIDE SEQUENCE [LARGE SCALE GENOMIC DNA]</scope>
</reference>
<comment type="caution">
    <text evidence="1">The sequence shown here is derived from an EMBL/GenBank/DDBJ whole genome shotgun (WGS) entry which is preliminary data.</text>
</comment>
<organism evidence="1 2">
    <name type="scientific">Candidatus Yanofskybacteria bacterium RIFCSPLOWO2_01_FULL_43_22</name>
    <dbReference type="NCBI Taxonomy" id="1802695"/>
    <lineage>
        <taxon>Bacteria</taxon>
        <taxon>Candidatus Yanofskyibacteriota</taxon>
    </lineage>
</organism>
<dbReference type="AlphaFoldDB" id="A0A1F8GGS3"/>
<proteinExistence type="predicted"/>
<sequence length="173" mass="20065">MKQLKHRVFIQDGQYITNNEDRSLLVKLGVNGWALVREDQKSGYAKGCFNQVELTSFELREIIRASETPLPRARGWGRLLQGVGYYFGYDLNLSNVEASAEDGLRPVIITRTKDRRVTAVTRRNGKILVFEEYRDEMFVDLEYCGYETGMYFTNQRVNMTPEECRKIASEMLT</sequence>
<evidence type="ECO:0000313" key="2">
    <source>
        <dbReference type="Proteomes" id="UP000178911"/>
    </source>
</evidence>
<dbReference type="EMBL" id="MGKJ01000014">
    <property type="protein sequence ID" value="OGN23918.1"/>
    <property type="molecule type" value="Genomic_DNA"/>
</dbReference>